<dbReference type="GO" id="GO:0005524">
    <property type="term" value="F:ATP binding"/>
    <property type="evidence" value="ECO:0007669"/>
    <property type="project" value="InterPro"/>
</dbReference>
<dbReference type="GO" id="GO:0005536">
    <property type="term" value="F:D-glucose binding"/>
    <property type="evidence" value="ECO:0007669"/>
    <property type="project" value="InterPro"/>
</dbReference>
<evidence type="ECO:0000313" key="5">
    <source>
        <dbReference type="Proteomes" id="UP000609121"/>
    </source>
</evidence>
<evidence type="ECO:0000256" key="2">
    <source>
        <dbReference type="ARBA" id="ARBA00022777"/>
    </source>
</evidence>
<dbReference type="CDD" id="cd24008">
    <property type="entry name" value="ASKHA_NBD_GLK"/>
    <property type="match status" value="1"/>
</dbReference>
<dbReference type="Gene3D" id="3.40.367.20">
    <property type="match status" value="1"/>
</dbReference>
<dbReference type="Pfam" id="PF02685">
    <property type="entry name" value="Glucokinase"/>
    <property type="match status" value="1"/>
</dbReference>
<name>A0A8J6Z039_9RHOB</name>
<comment type="similarity">
    <text evidence="3">Belongs to the bacterial glucokinase family.</text>
</comment>
<dbReference type="EMBL" id="JACVXA010000038">
    <property type="protein sequence ID" value="MBE3639083.1"/>
    <property type="molecule type" value="Genomic_DNA"/>
</dbReference>
<gene>
    <name evidence="4" type="ORF">ICN82_12805</name>
</gene>
<dbReference type="AlphaFoldDB" id="A0A8J6Z039"/>
<dbReference type="InterPro" id="IPR043129">
    <property type="entry name" value="ATPase_NBD"/>
</dbReference>
<evidence type="ECO:0000256" key="1">
    <source>
        <dbReference type="ARBA" id="ARBA00022679"/>
    </source>
</evidence>
<dbReference type="InterPro" id="IPR050201">
    <property type="entry name" value="Bacterial_glucokinase"/>
</dbReference>
<keyword evidence="5" id="KW-1185">Reference proteome</keyword>
<dbReference type="RefSeq" id="WP_193183382.1">
    <property type="nucleotide sequence ID" value="NZ_JACVXA010000038.1"/>
</dbReference>
<dbReference type="GO" id="GO:0005829">
    <property type="term" value="C:cytosol"/>
    <property type="evidence" value="ECO:0007669"/>
    <property type="project" value="TreeGrafter"/>
</dbReference>
<dbReference type="PANTHER" id="PTHR47690">
    <property type="entry name" value="GLUCOKINASE"/>
    <property type="match status" value="1"/>
</dbReference>
<keyword evidence="2" id="KW-0418">Kinase</keyword>
<reference evidence="4" key="1">
    <citation type="submission" date="2020-09" db="EMBL/GenBank/DDBJ databases">
        <title>A novel bacterium of genus Mangrovicoccus, isolated from South China Sea.</title>
        <authorList>
            <person name="Huang H."/>
            <person name="Mo K."/>
            <person name="Hu Y."/>
        </authorList>
    </citation>
    <scope>NUCLEOTIDE SEQUENCE</scope>
    <source>
        <strain evidence="4">HB182678</strain>
    </source>
</reference>
<keyword evidence="1" id="KW-0808">Transferase</keyword>
<dbReference type="GO" id="GO:0004340">
    <property type="term" value="F:glucokinase activity"/>
    <property type="evidence" value="ECO:0007669"/>
    <property type="project" value="InterPro"/>
</dbReference>
<dbReference type="GO" id="GO:0006096">
    <property type="term" value="P:glycolytic process"/>
    <property type="evidence" value="ECO:0007669"/>
    <property type="project" value="InterPro"/>
</dbReference>
<evidence type="ECO:0000256" key="3">
    <source>
        <dbReference type="RuleBase" id="RU004046"/>
    </source>
</evidence>
<dbReference type="SUPFAM" id="SSF53067">
    <property type="entry name" value="Actin-like ATPase domain"/>
    <property type="match status" value="1"/>
</dbReference>
<dbReference type="InterPro" id="IPR003836">
    <property type="entry name" value="Glucokinase"/>
</dbReference>
<proteinExistence type="inferred from homology"/>
<dbReference type="Gene3D" id="3.30.420.40">
    <property type="match status" value="1"/>
</dbReference>
<protein>
    <submittedName>
        <fullName evidence="4">Glucokinase</fullName>
    </submittedName>
</protein>
<dbReference type="PANTHER" id="PTHR47690:SF1">
    <property type="entry name" value="GLUCOKINASE"/>
    <property type="match status" value="1"/>
</dbReference>
<sequence length="315" mass="33188">MTILVADVGGTNTRVGLAGAGPVDRSRISRYRNAEFASLGDVLAVYLADHLLPPPEKVCVAVAGPVRHGIGRLTNRDWIVSQEELCRVTGAATGLVLNDLSAQGHALDLVATAPVLERYGTLAADPEETRLVIGVGTGFNAAPVYRQPQGLMVTPSECGHVTLPVWNEDGARLAAELRRHHGFASVEDLLSGRGFPLCYQLLTGSAPADPAQILLRAAEAPGGPESRFLQLMVGTLGRVAGDLALVHLPFGGIVFIGGMARALQPFFAALGFDEGLRDKGRFSDFLAQIPVSAMQDDFAALDGCALYARQGAATR</sequence>
<evidence type="ECO:0000313" key="4">
    <source>
        <dbReference type="EMBL" id="MBE3639083.1"/>
    </source>
</evidence>
<comment type="caution">
    <text evidence="4">The sequence shown here is derived from an EMBL/GenBank/DDBJ whole genome shotgun (WGS) entry which is preliminary data.</text>
</comment>
<accession>A0A8J6Z039</accession>
<organism evidence="4 5">
    <name type="scientific">Mangrovicoccus algicola</name>
    <dbReference type="NCBI Taxonomy" id="2771008"/>
    <lineage>
        <taxon>Bacteria</taxon>
        <taxon>Pseudomonadati</taxon>
        <taxon>Pseudomonadota</taxon>
        <taxon>Alphaproteobacteria</taxon>
        <taxon>Rhodobacterales</taxon>
        <taxon>Paracoccaceae</taxon>
        <taxon>Mangrovicoccus</taxon>
    </lineage>
</organism>
<dbReference type="Proteomes" id="UP000609121">
    <property type="component" value="Unassembled WGS sequence"/>
</dbReference>